<proteinExistence type="inferred from homology"/>
<dbReference type="GO" id="GO:0042276">
    <property type="term" value="P:error-prone translesion synthesis"/>
    <property type="evidence" value="ECO:0007669"/>
    <property type="project" value="TreeGrafter"/>
</dbReference>
<dbReference type="Proteomes" id="UP000283429">
    <property type="component" value="Unassembled WGS sequence"/>
</dbReference>
<dbReference type="InterPro" id="IPR001126">
    <property type="entry name" value="UmuC"/>
</dbReference>
<keyword evidence="3" id="KW-0808">Transferase</keyword>
<dbReference type="InterPro" id="IPR050116">
    <property type="entry name" value="DNA_polymerase-Y"/>
</dbReference>
<evidence type="ECO:0000259" key="2">
    <source>
        <dbReference type="PROSITE" id="PS50173"/>
    </source>
</evidence>
<dbReference type="GO" id="GO:0009432">
    <property type="term" value="P:SOS response"/>
    <property type="evidence" value="ECO:0007669"/>
    <property type="project" value="TreeGrafter"/>
</dbReference>
<dbReference type="GO" id="GO:0032259">
    <property type="term" value="P:methylation"/>
    <property type="evidence" value="ECO:0007669"/>
    <property type="project" value="UniProtKB-KW"/>
</dbReference>
<dbReference type="GO" id="GO:0005829">
    <property type="term" value="C:cytosol"/>
    <property type="evidence" value="ECO:0007669"/>
    <property type="project" value="TreeGrafter"/>
</dbReference>
<comment type="similarity">
    <text evidence="1">Belongs to the DNA polymerase type-Y family.</text>
</comment>
<dbReference type="AlphaFoldDB" id="A0A3E4WVD0"/>
<comment type="caution">
    <text evidence="3">The sequence shown here is derived from an EMBL/GenBank/DDBJ whole genome shotgun (WGS) entry which is preliminary data.</text>
</comment>
<dbReference type="Gene3D" id="1.10.150.20">
    <property type="entry name" value="5' to 3' exonuclease, C-terminal subdomain"/>
    <property type="match status" value="1"/>
</dbReference>
<dbReference type="InterPro" id="IPR043128">
    <property type="entry name" value="Rev_trsase/Diguanyl_cyclase"/>
</dbReference>
<dbReference type="RefSeq" id="WP_004312127.1">
    <property type="nucleotide sequence ID" value="NZ_CAXTCG010000160.1"/>
</dbReference>
<organism evidence="3 6">
    <name type="scientific">Phocaeicola vulgatus</name>
    <name type="common">Bacteroides vulgatus</name>
    <dbReference type="NCBI Taxonomy" id="821"/>
    <lineage>
        <taxon>Bacteria</taxon>
        <taxon>Pseudomonadati</taxon>
        <taxon>Bacteroidota</taxon>
        <taxon>Bacteroidia</taxon>
        <taxon>Bacteroidales</taxon>
        <taxon>Bacteroidaceae</taxon>
        <taxon>Phocaeicola</taxon>
    </lineage>
</organism>
<dbReference type="GO" id="GO:0006281">
    <property type="term" value="P:DNA repair"/>
    <property type="evidence" value="ECO:0007669"/>
    <property type="project" value="InterPro"/>
</dbReference>
<evidence type="ECO:0000313" key="5">
    <source>
        <dbReference type="EMBL" id="RHD72106.1"/>
    </source>
</evidence>
<dbReference type="Gene3D" id="3.30.70.270">
    <property type="match status" value="1"/>
</dbReference>
<dbReference type="Pfam" id="PF00817">
    <property type="entry name" value="IMS"/>
    <property type="match status" value="1"/>
</dbReference>
<evidence type="ECO:0000313" key="3">
    <source>
        <dbReference type="EMBL" id="RGM46037.1"/>
    </source>
</evidence>
<accession>A0A3E4WVD0</accession>
<name>A0A3E4WVD0_PHOVU</name>
<dbReference type="EMBL" id="QSTG01000006">
    <property type="protein sequence ID" value="RGM46037.1"/>
    <property type="molecule type" value="Genomic_DNA"/>
</dbReference>
<protein>
    <submittedName>
        <fullName evidence="3">DNA methylase</fullName>
    </submittedName>
</protein>
<evidence type="ECO:0000256" key="1">
    <source>
        <dbReference type="ARBA" id="ARBA00010945"/>
    </source>
</evidence>
<evidence type="ECO:0000313" key="4">
    <source>
        <dbReference type="EMBL" id="RGW50667.1"/>
    </source>
</evidence>
<gene>
    <name evidence="5" type="ORF">DW783_20390</name>
    <name evidence="4" type="ORF">DWV70_00240</name>
    <name evidence="3" type="ORF">DXC16_05715</name>
</gene>
<dbReference type="GO" id="GO:0003684">
    <property type="term" value="F:damaged DNA binding"/>
    <property type="evidence" value="ECO:0007669"/>
    <property type="project" value="InterPro"/>
</dbReference>
<dbReference type="SUPFAM" id="SSF56672">
    <property type="entry name" value="DNA/RNA polymerases"/>
    <property type="match status" value="1"/>
</dbReference>
<dbReference type="PROSITE" id="PS50173">
    <property type="entry name" value="UMUC"/>
    <property type="match status" value="1"/>
</dbReference>
<dbReference type="PANTHER" id="PTHR11076">
    <property type="entry name" value="DNA REPAIR POLYMERASE UMUC / TRANSFERASE FAMILY MEMBER"/>
    <property type="match status" value="1"/>
</dbReference>
<dbReference type="GO" id="GO:0003887">
    <property type="term" value="F:DNA-directed DNA polymerase activity"/>
    <property type="evidence" value="ECO:0007669"/>
    <property type="project" value="TreeGrafter"/>
</dbReference>
<dbReference type="Pfam" id="PF11799">
    <property type="entry name" value="IMS_C"/>
    <property type="match status" value="1"/>
</dbReference>
<evidence type="ECO:0000313" key="8">
    <source>
        <dbReference type="Proteomes" id="UP000285469"/>
    </source>
</evidence>
<dbReference type="InterPro" id="IPR043502">
    <property type="entry name" value="DNA/RNA_pol_sf"/>
</dbReference>
<dbReference type="Proteomes" id="UP000285469">
    <property type="component" value="Unassembled WGS sequence"/>
</dbReference>
<keyword evidence="3" id="KW-0489">Methyltransferase</keyword>
<dbReference type="InterPro" id="IPR017961">
    <property type="entry name" value="DNA_pol_Y-fam_little_finger"/>
</dbReference>
<feature type="domain" description="UmuC" evidence="2">
    <location>
        <begin position="9"/>
        <end position="230"/>
    </location>
</feature>
<dbReference type="GO" id="GO:0008168">
    <property type="term" value="F:methyltransferase activity"/>
    <property type="evidence" value="ECO:0007669"/>
    <property type="project" value="UniProtKB-KW"/>
</dbReference>
<dbReference type="PANTHER" id="PTHR11076:SF35">
    <property type="entry name" value="DNA REPAIR PROTEIN HOMOLOG YOBH"/>
    <property type="match status" value="1"/>
</dbReference>
<dbReference type="EMBL" id="QSJM01000086">
    <property type="protein sequence ID" value="RHD72106.1"/>
    <property type="molecule type" value="Genomic_DNA"/>
</dbReference>
<evidence type="ECO:0000313" key="6">
    <source>
        <dbReference type="Proteomes" id="UP000261003"/>
    </source>
</evidence>
<sequence length="497" mass="56362">MSTEPLRQYIAIDLKSFYASVECVERGLDPLDTCLVVADASRTEKTICLAVSPALKKYGTGGRPRLFEVIEKVRVANRQRGNSGKSYSKKELDSNKSLAIDYVVAPPHMAHYIEYSTRIYDIYLKYISPDDIHVYSIDEVFIDATTYLATYRMTAHELAMKMIRHVLSDTGITATAGIGTNMYLCKVAMDIVAKKMPPDENGVRIAELDEMTYRKLLWEHTPLTDFWRVGKGIANRLAQYNILTMGDVARCSIEHEGFLYQMFGVNAELLIDHAWGWEPVTMEYVKAYKPESKSLSSGQVLQSAYTTDMARNVILEMADSVSLDLVDKRLLTDQLVLTVGYDIESLTNPSIREKYHGKITTDHYGRQVPVNAHGTINIEEPTSAGSIISEKVAELYGRIVNPVLLVRRLNLSVNHLVHEEQYKKQPKIVQLDLFTDFEESERQRKADLEKAEKERRRQEAILSIKKKFGKNAILKGINYADGATQKERNQQIGGHHE</sequence>
<dbReference type="Proteomes" id="UP000261003">
    <property type="component" value="Unassembled WGS sequence"/>
</dbReference>
<dbReference type="EMBL" id="QSAI01000001">
    <property type="protein sequence ID" value="RGW50667.1"/>
    <property type="molecule type" value="Genomic_DNA"/>
</dbReference>
<reference evidence="6 7" key="1">
    <citation type="submission" date="2018-08" db="EMBL/GenBank/DDBJ databases">
        <title>A genome reference for cultivated species of the human gut microbiota.</title>
        <authorList>
            <person name="Zou Y."/>
            <person name="Xue W."/>
            <person name="Luo G."/>
        </authorList>
    </citation>
    <scope>NUCLEOTIDE SEQUENCE [LARGE SCALE GENOMIC DNA]</scope>
    <source>
        <strain evidence="4 8">AF12-25</strain>
        <strain evidence="5 7">AM30-40</strain>
        <strain evidence="3 6">OM08-13BH</strain>
    </source>
</reference>
<evidence type="ECO:0000313" key="7">
    <source>
        <dbReference type="Proteomes" id="UP000283429"/>
    </source>
</evidence>
<dbReference type="Gene3D" id="3.40.1170.60">
    <property type="match status" value="1"/>
</dbReference>